<dbReference type="InterPro" id="IPR000851">
    <property type="entry name" value="Ribosomal_uS5"/>
</dbReference>
<dbReference type="Proteomes" id="UP000001072">
    <property type="component" value="Unassembled WGS sequence"/>
</dbReference>
<dbReference type="SUPFAM" id="SSF54768">
    <property type="entry name" value="dsRNA-binding domain-like"/>
    <property type="match status" value="1"/>
</dbReference>
<dbReference type="PROSITE" id="PS50881">
    <property type="entry name" value="S5_DSRBD"/>
    <property type="match status" value="1"/>
</dbReference>
<dbReference type="GO" id="GO:0006412">
    <property type="term" value="P:translation"/>
    <property type="evidence" value="ECO:0007669"/>
    <property type="project" value="InterPro"/>
</dbReference>
<protein>
    <recommendedName>
        <fullName evidence="6">Small ribosomal subunit protein uS5m</fullName>
    </recommendedName>
    <alternativeName>
        <fullName evidence="7">28S ribosomal protein S5, mitochondrial</fullName>
    </alternativeName>
</protein>
<organism evidence="13">
    <name type="scientific">Melampsora larici-populina (strain 98AG31 / pathotype 3-4-7)</name>
    <name type="common">Poplar leaf rust fungus</name>
    <dbReference type="NCBI Taxonomy" id="747676"/>
    <lineage>
        <taxon>Eukaryota</taxon>
        <taxon>Fungi</taxon>
        <taxon>Dikarya</taxon>
        <taxon>Basidiomycota</taxon>
        <taxon>Pucciniomycotina</taxon>
        <taxon>Pucciniomycetes</taxon>
        <taxon>Pucciniales</taxon>
        <taxon>Melampsoraceae</taxon>
        <taxon>Melampsora</taxon>
    </lineage>
</organism>
<dbReference type="InterPro" id="IPR020568">
    <property type="entry name" value="Ribosomal_Su5_D2-typ_SF"/>
</dbReference>
<dbReference type="AlphaFoldDB" id="F4R5N4"/>
<evidence type="ECO:0000256" key="4">
    <source>
        <dbReference type="ARBA" id="ARBA00023128"/>
    </source>
</evidence>
<dbReference type="GO" id="GO:0005763">
    <property type="term" value="C:mitochondrial small ribosomal subunit"/>
    <property type="evidence" value="ECO:0007669"/>
    <property type="project" value="UniProtKB-ARBA"/>
</dbReference>
<evidence type="ECO:0000313" key="12">
    <source>
        <dbReference type="EMBL" id="EGG12233.1"/>
    </source>
</evidence>
<dbReference type="GO" id="GO:0003735">
    <property type="term" value="F:structural constituent of ribosome"/>
    <property type="evidence" value="ECO:0007669"/>
    <property type="project" value="UniProtKB-UniRule"/>
</dbReference>
<feature type="region of interest" description="Disordered" evidence="10">
    <location>
        <begin position="32"/>
        <end position="61"/>
    </location>
</feature>
<dbReference type="GO" id="GO:0003723">
    <property type="term" value="F:RNA binding"/>
    <property type="evidence" value="ECO:0007669"/>
    <property type="project" value="InterPro"/>
</dbReference>
<dbReference type="RefSeq" id="XP_007404608.1">
    <property type="nucleotide sequence ID" value="XM_007404546.1"/>
</dbReference>
<gene>
    <name evidence="12" type="ORF">MELLADRAFT_89301</name>
</gene>
<evidence type="ECO:0000313" key="13">
    <source>
        <dbReference type="Proteomes" id="UP000001072"/>
    </source>
</evidence>
<dbReference type="Gene3D" id="3.30.160.20">
    <property type="match status" value="1"/>
</dbReference>
<dbReference type="FunFam" id="3.30.160.20:FF:000022">
    <property type="entry name" value="28S ribosomal protein S5, mitochondrial"/>
    <property type="match status" value="1"/>
</dbReference>
<comment type="subcellular location">
    <subcellularLocation>
        <location evidence="1">Mitochondrion</location>
    </subcellularLocation>
</comment>
<keyword evidence="13" id="KW-1185">Reference proteome</keyword>
<dbReference type="GO" id="GO:0005743">
    <property type="term" value="C:mitochondrial inner membrane"/>
    <property type="evidence" value="ECO:0007669"/>
    <property type="project" value="UniProtKB-ARBA"/>
</dbReference>
<dbReference type="Pfam" id="PF00333">
    <property type="entry name" value="Ribosomal_S5"/>
    <property type="match status" value="1"/>
</dbReference>
<dbReference type="EMBL" id="GL883091">
    <property type="protein sequence ID" value="EGG12233.1"/>
    <property type="molecule type" value="Genomic_DNA"/>
</dbReference>
<dbReference type="PANTHER" id="PTHR48277:SF1">
    <property type="entry name" value="MITOCHONDRIAL RIBOSOMAL PROTEIN S5"/>
    <property type="match status" value="1"/>
</dbReference>
<dbReference type="HOGENOM" id="CLU_038700_0_0_1"/>
<evidence type="ECO:0000256" key="2">
    <source>
        <dbReference type="ARBA" id="ARBA00008945"/>
    </source>
</evidence>
<accession>F4R5N4</accession>
<dbReference type="InterPro" id="IPR013810">
    <property type="entry name" value="Ribosomal_uS5_N"/>
</dbReference>
<dbReference type="KEGG" id="mlr:MELLADRAFT_89301"/>
<dbReference type="PANTHER" id="PTHR48277">
    <property type="entry name" value="MITOCHONDRIAL RIBOSOMAL PROTEIN S5"/>
    <property type="match status" value="1"/>
</dbReference>
<dbReference type="InterPro" id="IPR014721">
    <property type="entry name" value="Ribsml_uS5_D2-typ_fold_subgr"/>
</dbReference>
<evidence type="ECO:0000256" key="9">
    <source>
        <dbReference type="RuleBase" id="RU003823"/>
    </source>
</evidence>
<name>F4R5N4_MELLP</name>
<feature type="compositionally biased region" description="Low complexity" evidence="10">
    <location>
        <begin position="39"/>
        <end position="56"/>
    </location>
</feature>
<dbReference type="eggNOG" id="KOG2646">
    <property type="taxonomic scope" value="Eukaryota"/>
</dbReference>
<dbReference type="STRING" id="747676.F4R5N4"/>
<reference evidence="13" key="1">
    <citation type="journal article" date="2011" name="Proc. Natl. Acad. Sci. U.S.A.">
        <title>Obligate biotrophy features unraveled by the genomic analysis of rust fungi.</title>
        <authorList>
            <person name="Duplessis S."/>
            <person name="Cuomo C.A."/>
            <person name="Lin Y.-C."/>
            <person name="Aerts A."/>
            <person name="Tisserant E."/>
            <person name="Veneault-Fourrey C."/>
            <person name="Joly D.L."/>
            <person name="Hacquard S."/>
            <person name="Amselem J."/>
            <person name="Cantarel B.L."/>
            <person name="Chiu R."/>
            <person name="Coutinho P.M."/>
            <person name="Feau N."/>
            <person name="Field M."/>
            <person name="Frey P."/>
            <person name="Gelhaye E."/>
            <person name="Goldberg J."/>
            <person name="Grabherr M.G."/>
            <person name="Kodira C.D."/>
            <person name="Kohler A."/>
            <person name="Kuees U."/>
            <person name="Lindquist E.A."/>
            <person name="Lucas S.M."/>
            <person name="Mago R."/>
            <person name="Mauceli E."/>
            <person name="Morin E."/>
            <person name="Murat C."/>
            <person name="Pangilinan J.L."/>
            <person name="Park R."/>
            <person name="Pearson M."/>
            <person name="Quesneville H."/>
            <person name="Rouhier N."/>
            <person name="Sakthikumar S."/>
            <person name="Salamov A.A."/>
            <person name="Schmutz J."/>
            <person name="Selles B."/>
            <person name="Shapiro H."/>
            <person name="Tanguay P."/>
            <person name="Tuskan G.A."/>
            <person name="Henrissat B."/>
            <person name="Van de Peer Y."/>
            <person name="Rouze P."/>
            <person name="Ellis J.G."/>
            <person name="Dodds P.N."/>
            <person name="Schein J.E."/>
            <person name="Zhong S."/>
            <person name="Hamelin R.C."/>
            <person name="Grigoriev I.V."/>
            <person name="Szabo L.J."/>
            <person name="Martin F."/>
        </authorList>
    </citation>
    <scope>NUCLEOTIDE SEQUENCE [LARGE SCALE GENOMIC DNA]</scope>
    <source>
        <strain evidence="13">98AG31 / pathotype 3-4-7</strain>
    </source>
</reference>
<dbReference type="OrthoDB" id="309483at2759"/>
<proteinExistence type="inferred from homology"/>
<keyword evidence="4" id="KW-0496">Mitochondrion</keyword>
<dbReference type="SUPFAM" id="SSF54211">
    <property type="entry name" value="Ribosomal protein S5 domain 2-like"/>
    <property type="match status" value="1"/>
</dbReference>
<evidence type="ECO:0000256" key="1">
    <source>
        <dbReference type="ARBA" id="ARBA00004173"/>
    </source>
</evidence>
<keyword evidence="3 8" id="KW-0689">Ribosomal protein</keyword>
<evidence type="ECO:0000256" key="8">
    <source>
        <dbReference type="PROSITE-ProRule" id="PRU00268"/>
    </source>
</evidence>
<evidence type="ECO:0000256" key="5">
    <source>
        <dbReference type="ARBA" id="ARBA00023274"/>
    </source>
</evidence>
<dbReference type="InParanoid" id="F4R5N4"/>
<dbReference type="Gene3D" id="3.30.230.10">
    <property type="match status" value="1"/>
</dbReference>
<dbReference type="VEuPathDB" id="FungiDB:MELLADRAFT_89301"/>
<evidence type="ECO:0000256" key="7">
    <source>
        <dbReference type="ARBA" id="ARBA00041606"/>
    </source>
</evidence>
<keyword evidence="5 8" id="KW-0687">Ribonucleoprotein</keyword>
<evidence type="ECO:0000256" key="3">
    <source>
        <dbReference type="ARBA" id="ARBA00022980"/>
    </source>
</evidence>
<dbReference type="FunFam" id="3.30.230.10:FF:000002">
    <property type="entry name" value="30S ribosomal protein S5"/>
    <property type="match status" value="1"/>
</dbReference>
<sequence>MTSINISSSNSILRSFTHYLSKSNHTQHRLPINFNRSTSSSSHSISSQSNQNQSKSHSIKPTEAEVDISLFSHLLDPHPSESGPYHQIFFGSKPPFEPLPDEVVRQSLGKGGNEMIIESLPPNSLTDRDIKSLHKYPLVVKRVVNQTGKGKIPSMYTLVVVGNGNGLVGYGEGKSETIGGASTKALRNAIRNLSPVNLFEGRTIHTELRSKFHATEIVMRPRPAGFGLRVNPFVHQVAKAAGISDLSAKVTRSNNPMNVIKLTLMMLQSGSAPIGMGDGFGGKGRRLEKGIGMRTGDGQ</sequence>
<evidence type="ECO:0000256" key="10">
    <source>
        <dbReference type="SAM" id="MobiDB-lite"/>
    </source>
</evidence>
<evidence type="ECO:0000256" key="6">
    <source>
        <dbReference type="ARBA" id="ARBA00039335"/>
    </source>
</evidence>
<dbReference type="GeneID" id="18935142"/>
<dbReference type="InterPro" id="IPR005324">
    <property type="entry name" value="Ribosomal_uS5_C"/>
</dbReference>
<comment type="similarity">
    <text evidence="2 9">Belongs to the universal ribosomal protein uS5 family.</text>
</comment>
<feature type="domain" description="S5 DRBM" evidence="11">
    <location>
        <begin position="133"/>
        <end position="196"/>
    </location>
</feature>
<evidence type="ECO:0000259" key="11">
    <source>
        <dbReference type="PROSITE" id="PS50881"/>
    </source>
</evidence>
<dbReference type="Pfam" id="PF03719">
    <property type="entry name" value="Ribosomal_S5_C"/>
    <property type="match status" value="1"/>
</dbReference>